<evidence type="ECO:0000256" key="13">
    <source>
        <dbReference type="ARBA" id="ARBA00023136"/>
    </source>
</evidence>
<feature type="binding site" evidence="16">
    <location>
        <position position="528"/>
    </location>
    <ligand>
        <name>ATP</name>
        <dbReference type="ChEBI" id="CHEBI:30616"/>
    </ligand>
</feature>
<evidence type="ECO:0000256" key="11">
    <source>
        <dbReference type="ARBA" id="ARBA00022989"/>
    </source>
</evidence>
<feature type="binding site" evidence="16">
    <location>
        <position position="374"/>
    </location>
    <ligand>
        <name>ATP</name>
        <dbReference type="ChEBI" id="CHEBI:30616"/>
    </ligand>
</feature>
<keyword evidence="4" id="KW-0813">Transport</keyword>
<dbReference type="GO" id="GO:0005886">
    <property type="term" value="C:plasma membrane"/>
    <property type="evidence" value="ECO:0007669"/>
    <property type="project" value="TreeGrafter"/>
</dbReference>
<evidence type="ECO:0000313" key="22">
    <source>
        <dbReference type="Proteomes" id="UP000265100"/>
    </source>
</evidence>
<feature type="binding site" evidence="16">
    <location>
        <position position="643"/>
    </location>
    <ligand>
        <name>ATP</name>
        <dbReference type="ChEBI" id="CHEBI:30616"/>
    </ligand>
</feature>
<evidence type="ECO:0000256" key="17">
    <source>
        <dbReference type="PIRSR" id="PIRSR606539-3"/>
    </source>
</evidence>
<dbReference type="InterPro" id="IPR006539">
    <property type="entry name" value="P-type_ATPase_IV"/>
</dbReference>
<feature type="transmembrane region" description="Helical" evidence="18">
    <location>
        <begin position="33"/>
        <end position="50"/>
    </location>
</feature>
<feature type="binding site" evidence="16">
    <location>
        <position position="373"/>
    </location>
    <ligand>
        <name>ATP</name>
        <dbReference type="ChEBI" id="CHEBI:30616"/>
    </ligand>
</feature>
<reference evidence="21" key="3">
    <citation type="submission" date="2025-09" db="UniProtKB">
        <authorList>
            <consortium name="Ensembl"/>
        </authorList>
    </citation>
    <scope>IDENTIFICATION</scope>
</reference>
<keyword evidence="11 18" id="KW-1133">Transmembrane helix</keyword>
<dbReference type="FunFam" id="3.40.1110.10:FF:000188">
    <property type="entry name" value="Phospholipid-transporting ATPase"/>
    <property type="match status" value="1"/>
</dbReference>
<feature type="binding site" evidence="17">
    <location>
        <position position="372"/>
    </location>
    <ligand>
        <name>Mg(2+)</name>
        <dbReference type="ChEBI" id="CHEBI:18420"/>
    </ligand>
</feature>
<dbReference type="InterPro" id="IPR023299">
    <property type="entry name" value="ATPase_P-typ_cyto_dom_N"/>
</dbReference>
<comment type="cofactor">
    <cofactor evidence="1 17">
        <name>Mg(2+)</name>
        <dbReference type="ChEBI" id="CHEBI:18420"/>
    </cofactor>
</comment>
<keyword evidence="12" id="KW-0445">Lipid transport</keyword>
<evidence type="ECO:0000256" key="9">
    <source>
        <dbReference type="ARBA" id="ARBA00022842"/>
    </source>
</evidence>
<dbReference type="GO" id="GO:0140345">
    <property type="term" value="F:phosphatidylcholine flippase activity"/>
    <property type="evidence" value="ECO:0007669"/>
    <property type="project" value="UniProtKB-ARBA"/>
</dbReference>
<evidence type="ECO:0000256" key="8">
    <source>
        <dbReference type="ARBA" id="ARBA00022840"/>
    </source>
</evidence>
<keyword evidence="6 17" id="KW-0479">Metal-binding</keyword>
<reference evidence="21" key="2">
    <citation type="submission" date="2025-08" db="UniProtKB">
        <authorList>
            <consortium name="Ensembl"/>
        </authorList>
    </citation>
    <scope>IDENTIFICATION</scope>
</reference>
<dbReference type="CDD" id="cd02073">
    <property type="entry name" value="P-type_ATPase_APLT_Dnf-like"/>
    <property type="match status" value="1"/>
</dbReference>
<dbReference type="EC" id="7.6.2.1" evidence="18"/>
<feature type="transmembrane region" description="Helical" evidence="18">
    <location>
        <begin position="256"/>
        <end position="279"/>
    </location>
</feature>
<dbReference type="FunFam" id="3.40.50.1000:FF:000014">
    <property type="entry name" value="Phospholipid-transporting ATPase"/>
    <property type="match status" value="1"/>
</dbReference>
<feature type="domain" description="P-type ATPase N-terminal" evidence="19">
    <location>
        <begin position="6"/>
        <end position="61"/>
    </location>
</feature>
<feature type="binding site" evidence="16">
    <location>
        <position position="764"/>
    </location>
    <ligand>
        <name>ATP</name>
        <dbReference type="ChEBI" id="CHEBI:30616"/>
    </ligand>
</feature>
<accession>A0AAX7V7R0</accession>
<evidence type="ECO:0000256" key="18">
    <source>
        <dbReference type="RuleBase" id="RU362033"/>
    </source>
</evidence>
<feature type="binding site" evidence="16">
    <location>
        <position position="562"/>
    </location>
    <ligand>
        <name>ATP</name>
        <dbReference type="ChEBI" id="CHEBI:30616"/>
    </ligand>
</feature>
<feature type="binding site" evidence="17">
    <location>
        <position position="788"/>
    </location>
    <ligand>
        <name>Mg(2+)</name>
        <dbReference type="ChEBI" id="CHEBI:18420"/>
    </ligand>
</feature>
<evidence type="ECO:0000256" key="10">
    <source>
        <dbReference type="ARBA" id="ARBA00022967"/>
    </source>
</evidence>
<feature type="binding site" evidence="16">
    <location>
        <position position="464"/>
    </location>
    <ligand>
        <name>ATP</name>
        <dbReference type="ChEBI" id="CHEBI:30616"/>
    </ligand>
</feature>
<comment type="similarity">
    <text evidence="3 18">Belongs to the cation transport ATPase (P-type) (TC 3.A.3) family. Type IV subfamily.</text>
</comment>
<organism evidence="21 22">
    <name type="scientific">Astatotilapia calliptera</name>
    <name type="common">Eastern happy</name>
    <name type="synonym">Chromis callipterus</name>
    <dbReference type="NCBI Taxonomy" id="8154"/>
    <lineage>
        <taxon>Eukaryota</taxon>
        <taxon>Metazoa</taxon>
        <taxon>Chordata</taxon>
        <taxon>Craniata</taxon>
        <taxon>Vertebrata</taxon>
        <taxon>Euteleostomi</taxon>
        <taxon>Actinopterygii</taxon>
        <taxon>Neopterygii</taxon>
        <taxon>Teleostei</taxon>
        <taxon>Neoteleostei</taxon>
        <taxon>Acanthomorphata</taxon>
        <taxon>Ovalentaria</taxon>
        <taxon>Cichlomorphae</taxon>
        <taxon>Cichliformes</taxon>
        <taxon>Cichlidae</taxon>
        <taxon>African cichlids</taxon>
        <taxon>Pseudocrenilabrinae</taxon>
        <taxon>Haplochromini</taxon>
        <taxon>Astatotilapia</taxon>
    </lineage>
</organism>
<feature type="transmembrane region" description="Helical" evidence="18">
    <location>
        <begin position="56"/>
        <end position="74"/>
    </location>
</feature>
<evidence type="ECO:0000256" key="7">
    <source>
        <dbReference type="ARBA" id="ARBA00022741"/>
    </source>
</evidence>
<dbReference type="GO" id="GO:0005524">
    <property type="term" value="F:ATP binding"/>
    <property type="evidence" value="ECO:0007669"/>
    <property type="project" value="UniProtKB-UniRule"/>
</dbReference>
<feature type="binding site" evidence="16">
    <location>
        <position position="642"/>
    </location>
    <ligand>
        <name>ATP</name>
        <dbReference type="ChEBI" id="CHEBI:30616"/>
    </ligand>
</feature>
<dbReference type="Ensembl" id="ENSACLT00000088369.1">
    <property type="protein sequence ID" value="ENSACLP00000077675.1"/>
    <property type="gene ID" value="ENSACLG00000025882.2"/>
</dbReference>
<keyword evidence="5 18" id="KW-0812">Transmembrane</keyword>
<feature type="transmembrane region" description="Helical" evidence="18">
    <location>
        <begin position="882"/>
        <end position="905"/>
    </location>
</feature>
<sequence length="1045" mass="119223">STFNLSFRYANNAIKTSKYNIFTFLPLNLFEQFRRLANAYFLFLLILQLIPQISSLPWFTTAVPLILVLSITGVKDASDDINRHKCDGQVNNRNVDVLMDGQLKNEKWMNVQVGNIVKLENNEFITADLLLLSSSEPLNLVYVETAELDGETNLKVKQALTITGELGDNIEALAAFNGEVRCEPPNNRLDKFKGTLTLNGERYALNNDKVLLRGCTLRNTEWCFGLVIFGGPDTKLMQNSGKSIFKRTSIDHLMNILVLCIFGFLASMCSILTIGNAIWETNEGSVFTMFLPREPGIDAPLSSFLIFWSYVIVLNTVVPISLYVSVEFIRLGNSFLIDWDRKMYYPKNDTPAQARTTTLNEELGQIKYIFSDKTGTLTQNIMTFNKCSINGKAYGEVEITERVDFSWNNLADPKFSFHDHRLVEMGSPKRHLHFIYISGEFRNILGVYLKTPNSLNYQAQSPDEGALVTAARNFGFVFRSRTPETITVVEMGKQVIYELLAILDFSNVRKRMSVIVRSPEGKLTLYCKGADTMIFERLHPSCNKLMEVTTNHLNEYAGDGLRTLALAYKDLDKTYMIDWKHRQHEASVAMEGREEKLDELYEEIEKDMMLLGATAVEDKLQDGVPQTIEQLAKADIKIWVLTGDKQETAENIGYSCNILRGEMKDVFVVSANTAEGIKEELQNARRKMCPEAAEEPSVFKSRVGLFWLKKTETMQDEKVDGDYGLIINGHSLAFALEKKLRLELLRTACMCQTVICCRVTPLQKAQVVQLVKKYKQAVTLAIGDGANDVSMIKVAHIGVGISGQEGMQAVLSSDYSFAQFRYLQRLLLVHGRWSYIRMCKFLGYFFYKNFTFTLVQFWYAFFCGFSAQLCLDTYYWTAVNHFFVWGSMVAYFSITLTMCSNGMFYMFTSSFPFIGTTRNSLNQPNVWLTIFLTFVLCILPVVAFRFIFIQLRPTINDKVRYKMRTEELPVPAPRRLRRRRSTRSGYAFSHSQGYGDLVTSRKFLMKRSTKRAPLFTQTDSSIFQNQPQHYRTIAEEAEESQGHSP</sequence>
<dbReference type="GeneTree" id="ENSGT00940000165675"/>
<comment type="subcellular location">
    <subcellularLocation>
        <location evidence="2">Endomembrane system</location>
        <topology evidence="2">Multi-pass membrane protein</topology>
    </subcellularLocation>
    <subcellularLocation>
        <location evidence="18">Membrane</location>
        <topology evidence="18">Multi-pass membrane protein</topology>
    </subcellularLocation>
</comment>
<evidence type="ECO:0000256" key="15">
    <source>
        <dbReference type="PIRSR" id="PIRSR606539-1"/>
    </source>
</evidence>
<dbReference type="GO" id="GO:0007030">
    <property type="term" value="P:Golgi organization"/>
    <property type="evidence" value="ECO:0007669"/>
    <property type="project" value="TreeGrafter"/>
</dbReference>
<dbReference type="GO" id="GO:0005802">
    <property type="term" value="C:trans-Golgi network"/>
    <property type="evidence" value="ECO:0007669"/>
    <property type="project" value="TreeGrafter"/>
</dbReference>
<evidence type="ECO:0000256" key="1">
    <source>
        <dbReference type="ARBA" id="ARBA00001946"/>
    </source>
</evidence>
<feature type="binding site" evidence="17">
    <location>
        <position position="374"/>
    </location>
    <ligand>
        <name>Mg(2+)</name>
        <dbReference type="ChEBI" id="CHEBI:18420"/>
    </ligand>
</feature>
<dbReference type="InterPro" id="IPR032631">
    <property type="entry name" value="P-type_ATPase_N"/>
</dbReference>
<feature type="binding site" evidence="17">
    <location>
        <position position="784"/>
    </location>
    <ligand>
        <name>Mg(2+)</name>
        <dbReference type="ChEBI" id="CHEBI:18420"/>
    </ligand>
</feature>
<dbReference type="SUPFAM" id="SSF81653">
    <property type="entry name" value="Calcium ATPase, transduction domain A"/>
    <property type="match status" value="1"/>
</dbReference>
<feature type="binding site" evidence="16">
    <location>
        <position position="372"/>
    </location>
    <ligand>
        <name>ATP</name>
        <dbReference type="ChEBI" id="CHEBI:30616"/>
    </ligand>
</feature>
<evidence type="ECO:0000256" key="3">
    <source>
        <dbReference type="ARBA" id="ARBA00008109"/>
    </source>
</evidence>
<keyword evidence="13 18" id="KW-0472">Membrane</keyword>
<evidence type="ECO:0000256" key="14">
    <source>
        <dbReference type="ARBA" id="ARBA00034036"/>
    </source>
</evidence>
<evidence type="ECO:0000256" key="4">
    <source>
        <dbReference type="ARBA" id="ARBA00022448"/>
    </source>
</evidence>
<evidence type="ECO:0000256" key="16">
    <source>
        <dbReference type="PIRSR" id="PIRSR606539-2"/>
    </source>
</evidence>
<dbReference type="InterPro" id="IPR018303">
    <property type="entry name" value="ATPase_P-typ_P_site"/>
</dbReference>
<keyword evidence="9 17" id="KW-0460">Magnesium</keyword>
<dbReference type="GO" id="GO:0000287">
    <property type="term" value="F:magnesium ion binding"/>
    <property type="evidence" value="ECO:0007669"/>
    <property type="project" value="UniProtKB-UniRule"/>
</dbReference>
<evidence type="ECO:0000256" key="6">
    <source>
        <dbReference type="ARBA" id="ARBA00022723"/>
    </source>
</evidence>
<feature type="binding site" evidence="16">
    <location>
        <position position="505"/>
    </location>
    <ligand>
        <name>ATP</name>
        <dbReference type="ChEBI" id="CHEBI:30616"/>
    </ligand>
</feature>
<dbReference type="AlphaFoldDB" id="A0AAX7V7R0"/>
<dbReference type="Proteomes" id="UP000265100">
    <property type="component" value="Chromosome 7"/>
</dbReference>
<dbReference type="PANTHER" id="PTHR24092">
    <property type="entry name" value="PROBABLE PHOSPHOLIPID-TRANSPORTING ATPASE"/>
    <property type="match status" value="1"/>
</dbReference>
<evidence type="ECO:0000256" key="2">
    <source>
        <dbReference type="ARBA" id="ARBA00004127"/>
    </source>
</evidence>
<feature type="binding site" evidence="16">
    <location>
        <position position="788"/>
    </location>
    <ligand>
        <name>ATP</name>
        <dbReference type="ChEBI" id="CHEBI:30616"/>
    </ligand>
</feature>
<evidence type="ECO:0000313" key="21">
    <source>
        <dbReference type="Ensembl" id="ENSACLP00000077675.1"/>
    </source>
</evidence>
<feature type="binding site" evidence="16">
    <location>
        <position position="644"/>
    </location>
    <ligand>
        <name>ATP</name>
        <dbReference type="ChEBI" id="CHEBI:30616"/>
    </ligand>
</feature>
<feature type="transmembrane region" description="Helical" evidence="18">
    <location>
        <begin position="841"/>
        <end position="862"/>
    </location>
</feature>
<dbReference type="Pfam" id="PF13246">
    <property type="entry name" value="Cation_ATPase"/>
    <property type="match status" value="1"/>
</dbReference>
<keyword evidence="22" id="KW-1185">Reference proteome</keyword>
<dbReference type="SUPFAM" id="SSF81660">
    <property type="entry name" value="Metal cation-transporting ATPase, ATP-binding domain N"/>
    <property type="match status" value="1"/>
</dbReference>
<dbReference type="PROSITE" id="PS00154">
    <property type="entry name" value="ATPASE_E1_E2"/>
    <property type="match status" value="1"/>
</dbReference>
<feature type="transmembrane region" description="Helical" evidence="18">
    <location>
        <begin position="299"/>
        <end position="324"/>
    </location>
</feature>
<keyword evidence="10 18" id="KW-1278">Translocase</keyword>
<dbReference type="SFLD" id="SFLDG00002">
    <property type="entry name" value="C1.7:_P-type_atpase_like"/>
    <property type="match status" value="1"/>
</dbReference>
<proteinExistence type="inferred from homology"/>
<dbReference type="Gene3D" id="3.40.50.1000">
    <property type="entry name" value="HAD superfamily/HAD-like"/>
    <property type="match status" value="2"/>
</dbReference>
<feature type="transmembrane region" description="Helical" evidence="18">
    <location>
        <begin position="926"/>
        <end position="948"/>
    </location>
</feature>
<feature type="active site" description="4-aspartylphosphate intermediate" evidence="15">
    <location>
        <position position="372"/>
    </location>
</feature>
<dbReference type="NCBIfam" id="TIGR01494">
    <property type="entry name" value="ATPase_P-type"/>
    <property type="match status" value="1"/>
</dbReference>
<dbReference type="Pfam" id="PF16209">
    <property type="entry name" value="PhoLip_ATPase_N"/>
    <property type="match status" value="1"/>
</dbReference>
<dbReference type="SUPFAM" id="SSF56784">
    <property type="entry name" value="HAD-like"/>
    <property type="match status" value="1"/>
</dbReference>
<dbReference type="SFLD" id="SFLDS00003">
    <property type="entry name" value="Haloacid_Dehalogenase"/>
    <property type="match status" value="1"/>
</dbReference>
<dbReference type="PRINTS" id="PR00119">
    <property type="entry name" value="CATATPASE"/>
</dbReference>
<dbReference type="InterPro" id="IPR023298">
    <property type="entry name" value="ATPase_P-typ_TM_dom_sf"/>
</dbReference>
<evidence type="ECO:0000256" key="5">
    <source>
        <dbReference type="ARBA" id="ARBA00022692"/>
    </source>
</evidence>
<evidence type="ECO:0000256" key="12">
    <source>
        <dbReference type="ARBA" id="ARBA00023055"/>
    </source>
</evidence>
<dbReference type="InterPro" id="IPR001757">
    <property type="entry name" value="P_typ_ATPase"/>
</dbReference>
<dbReference type="InterPro" id="IPR023214">
    <property type="entry name" value="HAD_sf"/>
</dbReference>
<dbReference type="GO" id="GO:0045332">
    <property type="term" value="P:phospholipid translocation"/>
    <property type="evidence" value="ECO:0007669"/>
    <property type="project" value="TreeGrafter"/>
</dbReference>
<dbReference type="InterPro" id="IPR008250">
    <property type="entry name" value="ATPase_P-typ_transduc_dom_A_sf"/>
</dbReference>
<dbReference type="FunFam" id="3.40.50.1000:FF:000001">
    <property type="entry name" value="Phospholipid-transporting ATPase IC"/>
    <property type="match status" value="1"/>
</dbReference>
<keyword evidence="7 16" id="KW-0547">Nucleotide-binding</keyword>
<comment type="catalytic activity">
    <reaction evidence="14 18">
        <text>ATP + H2O + phospholipidSide 1 = ADP + phosphate + phospholipidSide 2.</text>
        <dbReference type="EC" id="7.6.2.1"/>
    </reaction>
</comment>
<dbReference type="InterPro" id="IPR032630">
    <property type="entry name" value="P_typ_ATPase_c"/>
</dbReference>
<dbReference type="InterPro" id="IPR044492">
    <property type="entry name" value="P_typ_ATPase_HD_dom"/>
</dbReference>
<feature type="binding site" evidence="16">
    <location>
        <position position="787"/>
    </location>
    <ligand>
        <name>ATP</name>
        <dbReference type="ChEBI" id="CHEBI:30616"/>
    </ligand>
</feature>
<feature type="binding site" evidence="16">
    <location>
        <position position="758"/>
    </location>
    <ligand>
        <name>ATP</name>
        <dbReference type="ChEBI" id="CHEBI:30616"/>
    </ligand>
</feature>
<dbReference type="PANTHER" id="PTHR24092:SF177">
    <property type="entry name" value="PHOSPHOLIPID-TRANSPORTING ATPASE"/>
    <property type="match status" value="1"/>
</dbReference>
<dbReference type="Gene3D" id="3.40.1110.10">
    <property type="entry name" value="Calcium-transporting ATPase, cytoplasmic domain N"/>
    <property type="match status" value="2"/>
</dbReference>
<dbReference type="InterPro" id="IPR036412">
    <property type="entry name" value="HAD-like_sf"/>
</dbReference>
<evidence type="ECO:0000259" key="20">
    <source>
        <dbReference type="Pfam" id="PF16212"/>
    </source>
</evidence>
<dbReference type="SFLD" id="SFLDF00027">
    <property type="entry name" value="p-type_atpase"/>
    <property type="match status" value="1"/>
</dbReference>
<dbReference type="Pfam" id="PF16212">
    <property type="entry name" value="PhoLip_ATPase_C"/>
    <property type="match status" value="1"/>
</dbReference>
<dbReference type="FunFam" id="2.70.150.10:FF:000025">
    <property type="entry name" value="Phospholipid-transporting ATPase"/>
    <property type="match status" value="1"/>
</dbReference>
<feature type="domain" description="P-type ATPase C-terminal" evidence="20">
    <location>
        <begin position="810"/>
        <end position="871"/>
    </location>
</feature>
<dbReference type="NCBIfam" id="TIGR01652">
    <property type="entry name" value="ATPase-Plipid"/>
    <property type="match status" value="1"/>
</dbReference>
<keyword evidence="8 16" id="KW-0067">ATP-binding</keyword>
<name>A0AAX7V7R0_ASTCA</name>
<protein>
    <recommendedName>
        <fullName evidence="18">Phospholipid-transporting ATPase</fullName>
        <ecNumber evidence="18">7.6.2.1</ecNumber>
    </recommendedName>
</protein>
<dbReference type="SUPFAM" id="SSF81665">
    <property type="entry name" value="Calcium ATPase, transmembrane domain M"/>
    <property type="match status" value="1"/>
</dbReference>
<evidence type="ECO:0000259" key="19">
    <source>
        <dbReference type="Pfam" id="PF16209"/>
    </source>
</evidence>
<dbReference type="GO" id="GO:0016887">
    <property type="term" value="F:ATP hydrolysis activity"/>
    <property type="evidence" value="ECO:0007669"/>
    <property type="project" value="InterPro"/>
</dbReference>
<dbReference type="Gene3D" id="2.70.150.10">
    <property type="entry name" value="Calcium-transporting ATPase, cytoplasmic transduction domain A"/>
    <property type="match status" value="1"/>
</dbReference>
<reference evidence="21" key="1">
    <citation type="submission" date="2018-05" db="EMBL/GenBank/DDBJ databases">
        <authorList>
            <person name="Datahose"/>
        </authorList>
    </citation>
    <scope>NUCLEOTIDE SEQUENCE</scope>
</reference>